<feature type="domain" description="Leucine-rich repeat-containing N-terminal plant-type" evidence="13">
    <location>
        <begin position="11"/>
        <end position="49"/>
    </location>
</feature>
<dbReference type="FunFam" id="3.80.10.10:FF:000213">
    <property type="entry name" value="Tyrosine-sulfated glycopeptide receptor 1"/>
    <property type="match status" value="1"/>
</dbReference>
<dbReference type="PANTHER" id="PTHR48052:SF8">
    <property type="entry name" value="LRR RECEPTOR-LIKE SERINE_THREONINE-PROTEIN KINASE FLS2"/>
    <property type="match status" value="1"/>
</dbReference>
<evidence type="ECO:0000256" key="7">
    <source>
        <dbReference type="ARBA" id="ARBA00022737"/>
    </source>
</evidence>
<accession>A0A2P5DLV8</accession>
<feature type="non-terminal residue" evidence="14">
    <location>
        <position position="1"/>
    </location>
</feature>
<dbReference type="InterPro" id="IPR001611">
    <property type="entry name" value="Leu-rich_rpt"/>
</dbReference>
<evidence type="ECO:0000256" key="5">
    <source>
        <dbReference type="ARBA" id="ARBA00022692"/>
    </source>
</evidence>
<evidence type="ECO:0000256" key="6">
    <source>
        <dbReference type="ARBA" id="ARBA00022729"/>
    </source>
</evidence>
<evidence type="ECO:0000256" key="2">
    <source>
        <dbReference type="ARBA" id="ARBA00009592"/>
    </source>
</evidence>
<evidence type="ECO:0000256" key="8">
    <source>
        <dbReference type="ARBA" id="ARBA00022989"/>
    </source>
</evidence>
<dbReference type="FunFam" id="3.80.10.10:FF:001347">
    <property type="entry name" value="LRR receptor-like serine/threonine-protein kinase GSO2"/>
    <property type="match status" value="1"/>
</dbReference>
<dbReference type="Pfam" id="PF08263">
    <property type="entry name" value="LRRNT_2"/>
    <property type="match status" value="1"/>
</dbReference>
<dbReference type="OrthoDB" id="676979at2759"/>
<keyword evidence="10" id="KW-0675">Receptor</keyword>
<feature type="transmembrane region" description="Helical" evidence="12">
    <location>
        <begin position="851"/>
        <end position="870"/>
    </location>
</feature>
<keyword evidence="6" id="KW-0732">Signal</keyword>
<keyword evidence="8 12" id="KW-1133">Transmembrane helix</keyword>
<evidence type="ECO:0000256" key="1">
    <source>
        <dbReference type="ARBA" id="ARBA00004251"/>
    </source>
</evidence>
<comment type="subcellular location">
    <subcellularLocation>
        <location evidence="1">Cell membrane</location>
        <topology evidence="1">Single-pass type I membrane protein</topology>
    </subcellularLocation>
</comment>
<dbReference type="PRINTS" id="PR00019">
    <property type="entry name" value="LEURICHRPT"/>
</dbReference>
<reference evidence="15" key="1">
    <citation type="submission" date="2016-06" db="EMBL/GenBank/DDBJ databases">
        <title>Parallel loss of symbiosis genes in relatives of nitrogen-fixing non-legume Parasponia.</title>
        <authorList>
            <person name="Van Velzen R."/>
            <person name="Holmer R."/>
            <person name="Bu F."/>
            <person name="Rutten L."/>
            <person name="Van Zeijl A."/>
            <person name="Liu W."/>
            <person name="Santuari L."/>
            <person name="Cao Q."/>
            <person name="Sharma T."/>
            <person name="Shen D."/>
            <person name="Roswanjaya Y."/>
            <person name="Wardhani T."/>
            <person name="Kalhor M.S."/>
            <person name="Jansen J."/>
            <person name="Van den Hoogen J."/>
            <person name="Gungor B."/>
            <person name="Hartog M."/>
            <person name="Hontelez J."/>
            <person name="Verver J."/>
            <person name="Yang W.-C."/>
            <person name="Schijlen E."/>
            <person name="Repin R."/>
            <person name="Schilthuizen M."/>
            <person name="Schranz E."/>
            <person name="Heidstra R."/>
            <person name="Miyata K."/>
            <person name="Fedorova E."/>
            <person name="Kohlen W."/>
            <person name="Bisseling T."/>
            <person name="Smit S."/>
            <person name="Geurts R."/>
        </authorList>
    </citation>
    <scope>NUCLEOTIDE SEQUENCE [LARGE SCALE GENOMIC DNA]</scope>
    <source>
        <strain evidence="15">cv. WU1-14</strain>
    </source>
</reference>
<proteinExistence type="inferred from homology"/>
<dbReference type="Proteomes" id="UP000237105">
    <property type="component" value="Unassembled WGS sequence"/>
</dbReference>
<keyword evidence="4" id="KW-0433">Leucine-rich repeat</keyword>
<comment type="similarity">
    <text evidence="2">Belongs to the RLP family.</text>
</comment>
<dbReference type="PROSITE" id="PS51450">
    <property type="entry name" value="LRR"/>
    <property type="match status" value="3"/>
</dbReference>
<dbReference type="GO" id="GO:0005886">
    <property type="term" value="C:plasma membrane"/>
    <property type="evidence" value="ECO:0007669"/>
    <property type="project" value="UniProtKB-SubCell"/>
</dbReference>
<evidence type="ECO:0000313" key="15">
    <source>
        <dbReference type="Proteomes" id="UP000237105"/>
    </source>
</evidence>
<evidence type="ECO:0000256" key="3">
    <source>
        <dbReference type="ARBA" id="ARBA00022475"/>
    </source>
</evidence>
<protein>
    <submittedName>
        <fullName evidence="14">Leucine-rich repeat domain containing protein</fullName>
    </submittedName>
</protein>
<keyword evidence="7" id="KW-0677">Repeat</keyword>
<evidence type="ECO:0000256" key="10">
    <source>
        <dbReference type="ARBA" id="ARBA00023170"/>
    </source>
</evidence>
<gene>
    <name evidence="14" type="ORF">PanWU01x14_051140</name>
</gene>
<evidence type="ECO:0000313" key="14">
    <source>
        <dbReference type="EMBL" id="PON74282.1"/>
    </source>
</evidence>
<dbReference type="InterPro" id="IPR013210">
    <property type="entry name" value="LRR_N_plant-typ"/>
</dbReference>
<dbReference type="PANTHER" id="PTHR48052">
    <property type="entry name" value="UNNAMED PRODUCT"/>
    <property type="match status" value="1"/>
</dbReference>
<dbReference type="Gene3D" id="3.80.10.10">
    <property type="entry name" value="Ribonuclease Inhibitor"/>
    <property type="match status" value="4"/>
</dbReference>
<sequence>EIVGHGTSCLESDREALLDLKNGFEDPDQNPRLLTWKGSDCCQWWGIHCGNTTGAVTHVDLHNPYPFELGDSSKSRYGFWNLSGEIRPSLAKLKSLKYLDLSFNTLNGISIPTFLGSSLQNLQYLNLSHAGLSGRIPRNLGNLSNLQYLDLSSNYFNSKIPDWLVNVSSLKTIDMTFCELQGKIPLGLSDLPNLRTLRLRSNWLLTSSTSQLFRGRWEKVQILDLGYSRIQGKLPTSIGNMTSLTYLDLSRNDIQGGIPRSIAKLCNLKHLDLSFNNLTGTLPESLEESRYCVSSSLLFNLRYLDLSYNQLSGRLPEWLGHLENLIELILHDNLLHGPIPNSLHLLQNLKELKLQQNRLNGTIPQSIGQLPELSILDVSSNYLTGLVTEKHFMKHTMLEYLDLSFNSFKLDVGLNWAPPFQIRFLRLSSCHLGSCFPAWLRPQKKTEHLVLSNASISGPIPEWFWENSPKFLNFSFNKLGGQLPNSFNTGNTYANVDFSYNLFEGSITLPVGNNVMSLDLSNNKFSVIDLSSNKLTGIIPASIGNLTDLRALDLSKNSLFGKIPSTLGQLIYLLTLHLGENKLSGQIPSLFRNLSRLTMLDLGSNKLKGRIPSWTGECFKILSVLSLRSNEFFGELPFTLSNLSSLRVLDLAENQLNGIIPASFGDFKCMTQIQNISENKFYGVSSNSHYDENMVVNMKGQSLRYTKTLSLVIGLDLSSNNFSGDFPVEITKLLGLVVLNLSGNHISGHIPINISKLGQLSSLDLSSNRLSGPIPESLSSLSFLGHLNLSNNEFSGVIPYAGHMTTFDASSFTGNPGLCGGPLDSRCPGDKGVHDGSSKEQVFEDNFLDEWFYLSVGLGFAAGLLVPFLVMSLRKSWSDAYFGLVDMANIIVEQRPQLMSKALELVEGVGQLMVPHITEW</sequence>
<evidence type="ECO:0000256" key="9">
    <source>
        <dbReference type="ARBA" id="ARBA00023136"/>
    </source>
</evidence>
<dbReference type="FunFam" id="3.80.10.10:FF:000095">
    <property type="entry name" value="LRR receptor-like serine/threonine-protein kinase GSO1"/>
    <property type="match status" value="1"/>
</dbReference>
<evidence type="ECO:0000256" key="11">
    <source>
        <dbReference type="ARBA" id="ARBA00023180"/>
    </source>
</evidence>
<name>A0A2P5DLV8_PARAD</name>
<dbReference type="InterPro" id="IPR032675">
    <property type="entry name" value="LRR_dom_sf"/>
</dbReference>
<keyword evidence="5 12" id="KW-0812">Transmembrane</keyword>
<dbReference type="SUPFAM" id="SSF52058">
    <property type="entry name" value="L domain-like"/>
    <property type="match status" value="3"/>
</dbReference>
<dbReference type="Pfam" id="PF00560">
    <property type="entry name" value="LRR_1"/>
    <property type="match status" value="8"/>
</dbReference>
<keyword evidence="15" id="KW-1185">Reference proteome</keyword>
<dbReference type="SMART" id="SM00369">
    <property type="entry name" value="LRR_TYP"/>
    <property type="match status" value="13"/>
</dbReference>
<dbReference type="InterPro" id="IPR003591">
    <property type="entry name" value="Leu-rich_rpt_typical-subtyp"/>
</dbReference>
<dbReference type="AlphaFoldDB" id="A0A2P5DLV8"/>
<keyword evidence="9 12" id="KW-0472">Membrane</keyword>
<evidence type="ECO:0000256" key="4">
    <source>
        <dbReference type="ARBA" id="ARBA00022614"/>
    </source>
</evidence>
<dbReference type="Pfam" id="PF13855">
    <property type="entry name" value="LRR_8"/>
    <property type="match status" value="3"/>
</dbReference>
<dbReference type="FunFam" id="3.80.10.10:FF:000383">
    <property type="entry name" value="Leucine-rich repeat receptor protein kinase EMS1"/>
    <property type="match status" value="2"/>
</dbReference>
<dbReference type="SMART" id="SM00365">
    <property type="entry name" value="LRR_SD22"/>
    <property type="match status" value="9"/>
</dbReference>
<comment type="caution">
    <text evidence="14">The sequence shown here is derived from an EMBL/GenBank/DDBJ whole genome shotgun (WGS) entry which is preliminary data.</text>
</comment>
<evidence type="ECO:0000256" key="12">
    <source>
        <dbReference type="SAM" id="Phobius"/>
    </source>
</evidence>
<dbReference type="EMBL" id="JXTB01000029">
    <property type="protein sequence ID" value="PON74282.1"/>
    <property type="molecule type" value="Genomic_DNA"/>
</dbReference>
<evidence type="ECO:0000259" key="13">
    <source>
        <dbReference type="Pfam" id="PF08263"/>
    </source>
</evidence>
<keyword evidence="11" id="KW-0325">Glycoprotein</keyword>
<keyword evidence="3" id="KW-1003">Cell membrane</keyword>
<organism evidence="14 15">
    <name type="scientific">Parasponia andersonii</name>
    <name type="common">Sponia andersonii</name>
    <dbReference type="NCBI Taxonomy" id="3476"/>
    <lineage>
        <taxon>Eukaryota</taxon>
        <taxon>Viridiplantae</taxon>
        <taxon>Streptophyta</taxon>
        <taxon>Embryophyta</taxon>
        <taxon>Tracheophyta</taxon>
        <taxon>Spermatophyta</taxon>
        <taxon>Magnoliopsida</taxon>
        <taxon>eudicotyledons</taxon>
        <taxon>Gunneridae</taxon>
        <taxon>Pentapetalae</taxon>
        <taxon>rosids</taxon>
        <taxon>fabids</taxon>
        <taxon>Rosales</taxon>
        <taxon>Cannabaceae</taxon>
        <taxon>Parasponia</taxon>
    </lineage>
</organism>